<keyword evidence="4" id="KW-1185">Reference proteome</keyword>
<sequence>MNCQRLKGALSATSYEVVLPKYAQYHHRTFSAAPREGLFRIGSSIGWTRSLIVGPFESSLDFHRGMALQLKKQYELDDRRPLSSEWFERHFMRILADQRSVFTHCDLIRQNILVQEQTDPDDNNQRQFQLTGIVDWELSGWYPRYWEYAAYFMDGLWEGDWEDRFETIVYWRTSVMGWHPNWNDGNDENEDEIDPVQSLRMGGNRSKSARSSNESDKTKVDGDNKQFIQRVTMLSMCILAALRNRKQSVVGWKRRRLIHLSWSA</sequence>
<evidence type="ECO:0000259" key="2">
    <source>
        <dbReference type="Pfam" id="PF01636"/>
    </source>
</evidence>
<evidence type="ECO:0000313" key="3">
    <source>
        <dbReference type="EMBL" id="KIX01210.1"/>
    </source>
</evidence>
<dbReference type="InterPro" id="IPR002575">
    <property type="entry name" value="Aminoglycoside_PTrfase"/>
</dbReference>
<name>A0A0D2IX79_9EURO</name>
<evidence type="ECO:0000256" key="1">
    <source>
        <dbReference type="SAM" id="MobiDB-lite"/>
    </source>
</evidence>
<dbReference type="PANTHER" id="PTHR21310">
    <property type="entry name" value="AMINOGLYCOSIDE PHOSPHOTRANSFERASE-RELATED-RELATED"/>
    <property type="match status" value="1"/>
</dbReference>
<dbReference type="Gene3D" id="3.90.1200.10">
    <property type="match status" value="1"/>
</dbReference>
<feature type="region of interest" description="Disordered" evidence="1">
    <location>
        <begin position="198"/>
        <end position="222"/>
    </location>
</feature>
<dbReference type="AlphaFoldDB" id="A0A0D2IX79"/>
<dbReference type="SUPFAM" id="SSF56112">
    <property type="entry name" value="Protein kinase-like (PK-like)"/>
    <property type="match status" value="1"/>
</dbReference>
<reference evidence="3 4" key="1">
    <citation type="submission" date="2015-01" db="EMBL/GenBank/DDBJ databases">
        <title>The Genome Sequence of Rhinocladiella mackenzie CBS 650.93.</title>
        <authorList>
            <consortium name="The Broad Institute Genomics Platform"/>
            <person name="Cuomo C."/>
            <person name="de Hoog S."/>
            <person name="Gorbushina A."/>
            <person name="Stielow B."/>
            <person name="Teixiera M."/>
            <person name="Abouelleil A."/>
            <person name="Chapman S.B."/>
            <person name="Priest M."/>
            <person name="Young S.K."/>
            <person name="Wortman J."/>
            <person name="Nusbaum C."/>
            <person name="Birren B."/>
        </authorList>
    </citation>
    <scope>NUCLEOTIDE SEQUENCE [LARGE SCALE GENOMIC DNA]</scope>
    <source>
        <strain evidence="3 4">CBS 650.93</strain>
    </source>
</reference>
<feature type="compositionally biased region" description="Basic and acidic residues" evidence="1">
    <location>
        <begin position="213"/>
        <end position="222"/>
    </location>
</feature>
<dbReference type="HOGENOM" id="CLU_1054299_0_0_1"/>
<gene>
    <name evidence="3" type="ORF">Z518_08935</name>
</gene>
<dbReference type="STRING" id="1442369.A0A0D2IX79"/>
<dbReference type="PANTHER" id="PTHR21310:SF48">
    <property type="entry name" value="AMINOGLYCOSIDE PHOSPHOTRANSFERASE DOMAIN-CONTAINING PROTEIN"/>
    <property type="match status" value="1"/>
</dbReference>
<dbReference type="Pfam" id="PF01636">
    <property type="entry name" value="APH"/>
    <property type="match status" value="1"/>
</dbReference>
<dbReference type="GeneID" id="25297006"/>
<dbReference type="VEuPathDB" id="FungiDB:Z518_08935"/>
<organism evidence="3 4">
    <name type="scientific">Rhinocladiella mackenziei CBS 650.93</name>
    <dbReference type="NCBI Taxonomy" id="1442369"/>
    <lineage>
        <taxon>Eukaryota</taxon>
        <taxon>Fungi</taxon>
        <taxon>Dikarya</taxon>
        <taxon>Ascomycota</taxon>
        <taxon>Pezizomycotina</taxon>
        <taxon>Eurotiomycetes</taxon>
        <taxon>Chaetothyriomycetidae</taxon>
        <taxon>Chaetothyriales</taxon>
        <taxon>Herpotrichiellaceae</taxon>
        <taxon>Rhinocladiella</taxon>
    </lineage>
</organism>
<feature type="domain" description="Aminoglycoside phosphotransferase" evidence="2">
    <location>
        <begin position="69"/>
        <end position="154"/>
    </location>
</feature>
<dbReference type="EMBL" id="KN847481">
    <property type="protein sequence ID" value="KIX01210.1"/>
    <property type="molecule type" value="Genomic_DNA"/>
</dbReference>
<proteinExistence type="predicted"/>
<accession>A0A0D2IX79</accession>
<dbReference type="OrthoDB" id="2906425at2759"/>
<dbReference type="Proteomes" id="UP000053617">
    <property type="component" value="Unassembled WGS sequence"/>
</dbReference>
<evidence type="ECO:0000313" key="4">
    <source>
        <dbReference type="Proteomes" id="UP000053617"/>
    </source>
</evidence>
<protein>
    <recommendedName>
        <fullName evidence="2">Aminoglycoside phosphotransferase domain-containing protein</fullName>
    </recommendedName>
</protein>
<dbReference type="InterPro" id="IPR011009">
    <property type="entry name" value="Kinase-like_dom_sf"/>
</dbReference>
<dbReference type="RefSeq" id="XP_013268346.1">
    <property type="nucleotide sequence ID" value="XM_013412892.1"/>
</dbReference>
<dbReference type="InterPro" id="IPR051678">
    <property type="entry name" value="AGP_Transferase"/>
</dbReference>